<protein>
    <submittedName>
        <fullName evidence="2">Uncharacterized protein</fullName>
    </submittedName>
</protein>
<feature type="region of interest" description="Disordered" evidence="1">
    <location>
        <begin position="20"/>
        <end position="51"/>
    </location>
</feature>
<evidence type="ECO:0000313" key="3">
    <source>
        <dbReference type="Proteomes" id="UP000051952"/>
    </source>
</evidence>
<dbReference type="AlphaFoldDB" id="A0A0S4IV60"/>
<dbReference type="VEuPathDB" id="TriTrypDB:BSAL_04505"/>
<dbReference type="Proteomes" id="UP000051952">
    <property type="component" value="Unassembled WGS sequence"/>
</dbReference>
<dbReference type="EMBL" id="CYKH01000493">
    <property type="protein sequence ID" value="CUG01560.1"/>
    <property type="molecule type" value="Genomic_DNA"/>
</dbReference>
<gene>
    <name evidence="2" type="ORF">BSAL_04505</name>
</gene>
<proteinExistence type="predicted"/>
<accession>A0A0S4IV60</accession>
<evidence type="ECO:0000256" key="1">
    <source>
        <dbReference type="SAM" id="MobiDB-lite"/>
    </source>
</evidence>
<reference evidence="3" key="1">
    <citation type="submission" date="2015-09" db="EMBL/GenBank/DDBJ databases">
        <authorList>
            <consortium name="Pathogen Informatics"/>
        </authorList>
    </citation>
    <scope>NUCLEOTIDE SEQUENCE [LARGE SCALE GENOMIC DNA]</scope>
    <source>
        <strain evidence="3">Lake Konstanz</strain>
    </source>
</reference>
<name>A0A0S4IV60_BODSA</name>
<sequence>MNFTLPTLIAERRDRSRFVEAVKASPSAPQPAAPLGNSEETQDAAADEHTKTSDNTYCELAEQLRRLECEEAVYFTQKLLIRCVAVEEDAREAIVNEWDAVIQPELMDAYVALCARSRRHVTQIETTVREKIGASAHHLLRLLHDQRHIEHEEQKERSTLAFTAMAAMVADHIECPWRSIAPRPPSEGVTKSDEVHAQTNVDADGTWPIVEPTDPLLAVRLLSPEMLELMPKDAVLQRSKCAHDVARDATRNMIHDTNTRAYIVASHYTRERAELSYDDEVKEENFTTPCSPSCLPGIVLPWSFVEDERNQRLWTSQEWERETAVLDGLLQLFQKVCPRWTPSTISEGPAHGAHRPFSTSVVVLLGR</sequence>
<evidence type="ECO:0000313" key="2">
    <source>
        <dbReference type="EMBL" id="CUG01560.1"/>
    </source>
</evidence>
<organism evidence="2 3">
    <name type="scientific">Bodo saltans</name>
    <name type="common">Flagellated protozoan</name>
    <dbReference type="NCBI Taxonomy" id="75058"/>
    <lineage>
        <taxon>Eukaryota</taxon>
        <taxon>Discoba</taxon>
        <taxon>Euglenozoa</taxon>
        <taxon>Kinetoplastea</taxon>
        <taxon>Metakinetoplastina</taxon>
        <taxon>Eubodonida</taxon>
        <taxon>Bodonidae</taxon>
        <taxon>Bodo</taxon>
    </lineage>
</organism>
<keyword evidence="3" id="KW-1185">Reference proteome</keyword>